<dbReference type="PANTHER" id="PTHR24201:SF14">
    <property type="entry name" value="CYCLIN-DEPENDENT KINASE 4 INHIBITOR C-LIKE"/>
    <property type="match status" value="1"/>
</dbReference>
<organism evidence="4 5">
    <name type="scientific">Halobacteriovorax vibrionivorans</name>
    <dbReference type="NCBI Taxonomy" id="2152716"/>
    <lineage>
        <taxon>Bacteria</taxon>
        <taxon>Pseudomonadati</taxon>
        <taxon>Bdellovibrionota</taxon>
        <taxon>Bacteriovoracia</taxon>
        <taxon>Bacteriovoracales</taxon>
        <taxon>Halobacteriovoraceae</taxon>
        <taxon>Halobacteriovorax</taxon>
    </lineage>
</organism>
<protein>
    <submittedName>
        <fullName evidence="4">Ankyrin repeat domain-containing protein</fullName>
    </submittedName>
</protein>
<accession>A0ABY0IIY0</accession>
<dbReference type="PANTHER" id="PTHR24201">
    <property type="entry name" value="ANK_REP_REGION DOMAIN-CONTAINING PROTEIN"/>
    <property type="match status" value="1"/>
</dbReference>
<dbReference type="PROSITE" id="PS50297">
    <property type="entry name" value="ANK_REP_REGION"/>
    <property type="match status" value="2"/>
</dbReference>
<feature type="repeat" description="ANK" evidence="3">
    <location>
        <begin position="71"/>
        <end position="103"/>
    </location>
</feature>
<evidence type="ECO:0000313" key="5">
    <source>
        <dbReference type="Proteomes" id="UP000443582"/>
    </source>
</evidence>
<keyword evidence="5" id="KW-1185">Reference proteome</keyword>
<evidence type="ECO:0000256" key="3">
    <source>
        <dbReference type="PROSITE-ProRule" id="PRU00023"/>
    </source>
</evidence>
<keyword evidence="1" id="KW-0677">Repeat</keyword>
<dbReference type="PRINTS" id="PR01415">
    <property type="entry name" value="ANKYRIN"/>
</dbReference>
<dbReference type="InterPro" id="IPR036770">
    <property type="entry name" value="Ankyrin_rpt-contain_sf"/>
</dbReference>
<evidence type="ECO:0000256" key="1">
    <source>
        <dbReference type="ARBA" id="ARBA00022737"/>
    </source>
</evidence>
<sequence>MLMSDRRIFKWAQRGNVQELSILLLSVSEINLEVRNQKGQTPLHVAVENGHRSFAHTLLNSGANPNCLDHLGNTPLMKAAQKGDLSLFKLLIQNGSNIEIENSNKMTAYDWAHAFHRRNIIHYLSSYGHSKKSELRAYFGAFKQLFQEIIR</sequence>
<comment type="caution">
    <text evidence="4">The sequence shown here is derived from an EMBL/GenBank/DDBJ whole genome shotgun (WGS) entry which is preliminary data.</text>
</comment>
<dbReference type="SMART" id="SM00248">
    <property type="entry name" value="ANK"/>
    <property type="match status" value="2"/>
</dbReference>
<proteinExistence type="predicted"/>
<dbReference type="Gene3D" id="1.25.40.20">
    <property type="entry name" value="Ankyrin repeat-containing domain"/>
    <property type="match status" value="2"/>
</dbReference>
<dbReference type="InterPro" id="IPR002110">
    <property type="entry name" value="Ankyrin_rpt"/>
</dbReference>
<dbReference type="PROSITE" id="PS50088">
    <property type="entry name" value="ANK_REPEAT"/>
    <property type="match status" value="2"/>
</dbReference>
<dbReference type="EMBL" id="QDKL01000002">
    <property type="protein sequence ID" value="RZF21504.1"/>
    <property type="molecule type" value="Genomic_DNA"/>
</dbReference>
<feature type="repeat" description="ANK" evidence="3">
    <location>
        <begin position="38"/>
        <end position="70"/>
    </location>
</feature>
<reference evidence="5" key="1">
    <citation type="journal article" date="2019" name="Int. J. Syst. Evol. Microbiol.">
        <title>Halobacteriovorax valvorus sp. nov., a novel prokaryotic predator isolated from coastal seawater of China.</title>
        <authorList>
            <person name="Chen M.-X."/>
        </authorList>
    </citation>
    <scope>NUCLEOTIDE SEQUENCE [LARGE SCALE GENOMIC DNA]</scope>
    <source>
        <strain evidence="5">BL9</strain>
    </source>
</reference>
<dbReference type="Proteomes" id="UP000443582">
    <property type="component" value="Unassembled WGS sequence"/>
</dbReference>
<name>A0ABY0IIY0_9BACT</name>
<evidence type="ECO:0000313" key="4">
    <source>
        <dbReference type="EMBL" id="RZF21504.1"/>
    </source>
</evidence>
<evidence type="ECO:0000256" key="2">
    <source>
        <dbReference type="ARBA" id="ARBA00023043"/>
    </source>
</evidence>
<dbReference type="Pfam" id="PF12796">
    <property type="entry name" value="Ank_2"/>
    <property type="match status" value="1"/>
</dbReference>
<dbReference type="InterPro" id="IPR050776">
    <property type="entry name" value="Ank_Repeat/CDKN_Inhibitor"/>
</dbReference>
<gene>
    <name evidence="4" type="ORF">DAY19_07390</name>
</gene>
<keyword evidence="2 3" id="KW-0040">ANK repeat</keyword>
<dbReference type="SUPFAM" id="SSF48403">
    <property type="entry name" value="Ankyrin repeat"/>
    <property type="match status" value="1"/>
</dbReference>